<feature type="domain" description="TMEM205-like" evidence="6">
    <location>
        <begin position="134"/>
        <end position="228"/>
    </location>
</feature>
<dbReference type="InterPro" id="IPR025423">
    <property type="entry name" value="TMEM205-like"/>
</dbReference>
<feature type="transmembrane region" description="Helical" evidence="5">
    <location>
        <begin position="200"/>
        <end position="222"/>
    </location>
</feature>
<evidence type="ECO:0000256" key="4">
    <source>
        <dbReference type="ARBA" id="ARBA00023136"/>
    </source>
</evidence>
<accession>A0AAV0WKQ9</accession>
<dbReference type="AlphaFoldDB" id="A0AAV0WKQ9"/>
<keyword evidence="4 5" id="KW-0472">Membrane</keyword>
<reference evidence="7 8" key="1">
    <citation type="submission" date="2023-01" db="EMBL/GenBank/DDBJ databases">
        <authorList>
            <person name="Whitehead M."/>
        </authorList>
    </citation>
    <scope>NUCLEOTIDE SEQUENCE [LARGE SCALE GENOMIC DNA]</scope>
</reference>
<dbReference type="InterPro" id="IPR053009">
    <property type="entry name" value="Xanthocillin_Biosynth-Assoc"/>
</dbReference>
<protein>
    <recommendedName>
        <fullName evidence="6">TMEM205-like domain-containing protein</fullName>
    </recommendedName>
</protein>
<feature type="transmembrane region" description="Helical" evidence="5">
    <location>
        <begin position="125"/>
        <end position="157"/>
    </location>
</feature>
<sequence>MSETVNQTPKRGYGGHPHHLFKLPEADVTTCESMYEEGLQTSTTVAEPLAGNELTTVTRNIANKCATIFRRLQRSLAYKKWFFEHSTHIIMALAIVLVTTSLIPGDLRETSNANNRNDGKVKPQTLVYFVYLASFSIHLGSQFWMTIVSGLSLYFNLSRHAFGDVQKILFPKYFSINSVLSAITLVQFRKITADVWQLHTYLQLITLNLCFLLELTIWLYMVPTVLRLIAAKTAIEKSAGLGKEVGRCNLGRLVKCPHYMTIHRIFRKMHMVMAMGNVITIMCSIYHLTYIAA</sequence>
<feature type="transmembrane region" description="Helical" evidence="5">
    <location>
        <begin position="272"/>
        <end position="292"/>
    </location>
</feature>
<dbReference type="EMBL" id="CARXXK010000002">
    <property type="protein sequence ID" value="CAI6356192.1"/>
    <property type="molecule type" value="Genomic_DNA"/>
</dbReference>
<dbReference type="Proteomes" id="UP001160148">
    <property type="component" value="Unassembled WGS sequence"/>
</dbReference>
<keyword evidence="3 5" id="KW-1133">Transmembrane helix</keyword>
<evidence type="ECO:0000256" key="3">
    <source>
        <dbReference type="ARBA" id="ARBA00022989"/>
    </source>
</evidence>
<dbReference type="PANTHER" id="PTHR23241">
    <property type="entry name" value="LATE EMBRYOGENESIS ABUNDANT PLANTS LEA-RELATED"/>
    <property type="match status" value="1"/>
</dbReference>
<dbReference type="Pfam" id="PF13664">
    <property type="entry name" value="DUF4149"/>
    <property type="match status" value="1"/>
</dbReference>
<keyword evidence="2 5" id="KW-0812">Transmembrane</keyword>
<evidence type="ECO:0000256" key="2">
    <source>
        <dbReference type="ARBA" id="ARBA00022692"/>
    </source>
</evidence>
<keyword evidence="8" id="KW-1185">Reference proteome</keyword>
<name>A0AAV0WKQ9_9HEMI</name>
<evidence type="ECO:0000313" key="7">
    <source>
        <dbReference type="EMBL" id="CAI6356192.1"/>
    </source>
</evidence>
<feature type="transmembrane region" description="Helical" evidence="5">
    <location>
        <begin position="81"/>
        <end position="105"/>
    </location>
</feature>
<dbReference type="GO" id="GO:0016020">
    <property type="term" value="C:membrane"/>
    <property type="evidence" value="ECO:0007669"/>
    <property type="project" value="UniProtKB-SubCell"/>
</dbReference>
<comment type="subcellular location">
    <subcellularLocation>
        <location evidence="1">Membrane</location>
    </subcellularLocation>
</comment>
<evidence type="ECO:0000256" key="1">
    <source>
        <dbReference type="ARBA" id="ARBA00004370"/>
    </source>
</evidence>
<evidence type="ECO:0000259" key="6">
    <source>
        <dbReference type="Pfam" id="PF13664"/>
    </source>
</evidence>
<evidence type="ECO:0000313" key="8">
    <source>
        <dbReference type="Proteomes" id="UP001160148"/>
    </source>
</evidence>
<dbReference type="PANTHER" id="PTHR23241:SF102">
    <property type="entry name" value="LD23009P"/>
    <property type="match status" value="1"/>
</dbReference>
<comment type="caution">
    <text evidence="7">The sequence shown here is derived from an EMBL/GenBank/DDBJ whole genome shotgun (WGS) entry which is preliminary data.</text>
</comment>
<gene>
    <name evidence="7" type="ORF">MEUPH1_LOCUS11948</name>
</gene>
<organism evidence="7 8">
    <name type="scientific">Macrosiphum euphorbiae</name>
    <name type="common">potato aphid</name>
    <dbReference type="NCBI Taxonomy" id="13131"/>
    <lineage>
        <taxon>Eukaryota</taxon>
        <taxon>Metazoa</taxon>
        <taxon>Ecdysozoa</taxon>
        <taxon>Arthropoda</taxon>
        <taxon>Hexapoda</taxon>
        <taxon>Insecta</taxon>
        <taxon>Pterygota</taxon>
        <taxon>Neoptera</taxon>
        <taxon>Paraneoptera</taxon>
        <taxon>Hemiptera</taxon>
        <taxon>Sternorrhyncha</taxon>
        <taxon>Aphidomorpha</taxon>
        <taxon>Aphidoidea</taxon>
        <taxon>Aphididae</taxon>
        <taxon>Macrosiphini</taxon>
        <taxon>Macrosiphum</taxon>
    </lineage>
</organism>
<evidence type="ECO:0000256" key="5">
    <source>
        <dbReference type="SAM" id="Phobius"/>
    </source>
</evidence>
<proteinExistence type="predicted"/>